<name>A0A2A4X4D0_9GAMM</name>
<dbReference type="EMBL" id="NVUL01000045">
    <property type="protein sequence ID" value="PCI77463.1"/>
    <property type="molecule type" value="Genomic_DNA"/>
</dbReference>
<dbReference type="AlphaFoldDB" id="A0A2A4X4D0"/>
<proteinExistence type="predicted"/>
<evidence type="ECO:0000313" key="2">
    <source>
        <dbReference type="EMBL" id="PCI77463.1"/>
    </source>
</evidence>
<protein>
    <submittedName>
        <fullName evidence="2">Uncharacterized protein</fullName>
    </submittedName>
</protein>
<dbReference type="Proteomes" id="UP000218767">
    <property type="component" value="Unassembled WGS sequence"/>
</dbReference>
<comment type="caution">
    <text evidence="2">The sequence shown here is derived from an EMBL/GenBank/DDBJ whole genome shotgun (WGS) entry which is preliminary data.</text>
</comment>
<evidence type="ECO:0000256" key="1">
    <source>
        <dbReference type="SAM" id="SignalP"/>
    </source>
</evidence>
<feature type="signal peptide" evidence="1">
    <location>
        <begin position="1"/>
        <end position="22"/>
    </location>
</feature>
<evidence type="ECO:0000313" key="3">
    <source>
        <dbReference type="Proteomes" id="UP000218767"/>
    </source>
</evidence>
<reference evidence="3" key="1">
    <citation type="submission" date="2017-08" db="EMBL/GenBank/DDBJ databases">
        <title>A dynamic microbial community with high functional redundancy inhabits the cold, oxic subseafloor aquifer.</title>
        <authorList>
            <person name="Tully B.J."/>
            <person name="Wheat C.G."/>
            <person name="Glazer B.T."/>
            <person name="Huber J.A."/>
        </authorList>
    </citation>
    <scope>NUCLEOTIDE SEQUENCE [LARGE SCALE GENOMIC DNA]</scope>
</reference>
<accession>A0A2A4X4D0</accession>
<keyword evidence="1" id="KW-0732">Signal</keyword>
<sequence>MPKFTKLVLSSMIAGISMSLLAPLSVAQDQDIPQLSGIWTNASRTSLTRPRGIETLVVPGEEAEQIVANMSIAGISAENVESGPSIDPETGAPPVGGQDFGLRGYNLFWTDPGSTLALVKGEFRTSLIVNPENGQIPRLENPTYDLKRTNFGARYLTGVGDTSGPEAIPIAERCLIGFGNTAGPGMLGTLYNSTYQFVQTDDYIMISVEMAHDARIIPLYDSAEEARANTRPEVHSPWFGDSRGWYEGDTLIVETVNIKPLQMSQSSIPISPEGKFTERFSRYSDTEIVYQFTVDDSNLYSQPWTAEMSYHETEGPLYEYACHEGNYAMPGILAGARRQEAEEAAKQ</sequence>
<gene>
    <name evidence="2" type="ORF">COB20_08115</name>
</gene>
<organism evidence="2 3">
    <name type="scientific">SAR86 cluster bacterium</name>
    <dbReference type="NCBI Taxonomy" id="2030880"/>
    <lineage>
        <taxon>Bacteria</taxon>
        <taxon>Pseudomonadati</taxon>
        <taxon>Pseudomonadota</taxon>
        <taxon>Gammaproteobacteria</taxon>
        <taxon>SAR86 cluster</taxon>
    </lineage>
</organism>
<feature type="chain" id="PRO_5012065452" evidence="1">
    <location>
        <begin position="23"/>
        <end position="347"/>
    </location>
</feature>